<dbReference type="CDD" id="cd00198">
    <property type="entry name" value="vWFA"/>
    <property type="match status" value="1"/>
</dbReference>
<dbReference type="Gene3D" id="3.40.50.410">
    <property type="entry name" value="von Willebrand factor, type A domain"/>
    <property type="match status" value="1"/>
</dbReference>
<gene>
    <name evidence="2" type="ORF">MM415A03784_0005</name>
    <name evidence="3" type="ORF">MM415B04415_0005</name>
</gene>
<protein>
    <submittedName>
        <fullName evidence="2">Putative von Willebrand factor A domain-containing protein</fullName>
    </submittedName>
</protein>
<dbReference type="SUPFAM" id="SSF53300">
    <property type="entry name" value="vWA-like"/>
    <property type="match status" value="1"/>
</dbReference>
<feature type="domain" description="VWFA" evidence="1">
    <location>
        <begin position="6"/>
        <end position="157"/>
    </location>
</feature>
<dbReference type="PROSITE" id="PS50234">
    <property type="entry name" value="VWFA"/>
    <property type="match status" value="1"/>
</dbReference>
<proteinExistence type="predicted"/>
<dbReference type="InterPro" id="IPR002035">
    <property type="entry name" value="VWF_A"/>
</dbReference>
<evidence type="ECO:0000259" key="1">
    <source>
        <dbReference type="PROSITE" id="PS50234"/>
    </source>
</evidence>
<evidence type="ECO:0000313" key="2">
    <source>
        <dbReference type="EMBL" id="QJA70332.1"/>
    </source>
</evidence>
<reference evidence="2" key="1">
    <citation type="submission" date="2020-03" db="EMBL/GenBank/DDBJ databases">
        <title>The deep terrestrial virosphere.</title>
        <authorList>
            <person name="Holmfeldt K."/>
            <person name="Nilsson E."/>
            <person name="Simone D."/>
            <person name="Lopez-Fernandez M."/>
            <person name="Wu X."/>
            <person name="de Brujin I."/>
            <person name="Lundin D."/>
            <person name="Andersson A."/>
            <person name="Bertilsson S."/>
            <person name="Dopson M."/>
        </authorList>
    </citation>
    <scope>NUCLEOTIDE SEQUENCE</scope>
    <source>
        <strain evidence="2">MM415A03784</strain>
        <strain evidence="3">MM415B04415</strain>
    </source>
</reference>
<dbReference type="EMBL" id="MT143108">
    <property type="protein sequence ID" value="QJA92930.1"/>
    <property type="molecule type" value="Genomic_DNA"/>
</dbReference>
<sequence>MKDATEIVVILDRSGSMQQMQEEAIGGFNTFLKDQQAVPGEARLTLVLFDHRYDVIHASVPLADVPELNRETYIPAGTTALFDAIGRTVVAVGTRLEALAEEDRPNKVMVTILTDGMENASHEYRKEQVAAMLKEQQEKYQWEVVFLAANIDAFAVGGQLGIKDQNVQAYTFSGDLAERGFADMSARTTSYRTSK</sequence>
<accession>A0A6M3JMU0</accession>
<dbReference type="EMBL" id="MT141784">
    <property type="protein sequence ID" value="QJA70332.1"/>
    <property type="molecule type" value="Genomic_DNA"/>
</dbReference>
<organism evidence="2">
    <name type="scientific">viral metagenome</name>
    <dbReference type="NCBI Taxonomy" id="1070528"/>
    <lineage>
        <taxon>unclassified sequences</taxon>
        <taxon>metagenomes</taxon>
        <taxon>organismal metagenomes</taxon>
    </lineage>
</organism>
<dbReference type="AlphaFoldDB" id="A0A6M3JMU0"/>
<name>A0A6M3JMU0_9ZZZZ</name>
<evidence type="ECO:0000313" key="3">
    <source>
        <dbReference type="EMBL" id="QJA92930.1"/>
    </source>
</evidence>
<dbReference type="InterPro" id="IPR036465">
    <property type="entry name" value="vWFA_dom_sf"/>
</dbReference>